<feature type="chain" id="PRO_5034108312" evidence="3">
    <location>
        <begin position="20"/>
        <end position="309"/>
    </location>
</feature>
<evidence type="ECO:0000256" key="1">
    <source>
        <dbReference type="SAM" id="MobiDB-lite"/>
    </source>
</evidence>
<evidence type="ECO:0000313" key="4">
    <source>
        <dbReference type="EMBL" id="KAG2212286.1"/>
    </source>
</evidence>
<evidence type="ECO:0000313" key="5">
    <source>
        <dbReference type="Proteomes" id="UP000603453"/>
    </source>
</evidence>
<dbReference type="OrthoDB" id="2259910at2759"/>
<dbReference type="Proteomes" id="UP000603453">
    <property type="component" value="Unassembled WGS sequence"/>
</dbReference>
<organism evidence="4 5">
    <name type="scientific">Mucor saturninus</name>
    <dbReference type="NCBI Taxonomy" id="64648"/>
    <lineage>
        <taxon>Eukaryota</taxon>
        <taxon>Fungi</taxon>
        <taxon>Fungi incertae sedis</taxon>
        <taxon>Mucoromycota</taxon>
        <taxon>Mucoromycotina</taxon>
        <taxon>Mucoromycetes</taxon>
        <taxon>Mucorales</taxon>
        <taxon>Mucorineae</taxon>
        <taxon>Mucoraceae</taxon>
        <taxon>Mucor</taxon>
    </lineage>
</organism>
<accession>A0A8H7V6T4</accession>
<gene>
    <name evidence="4" type="ORF">INT47_001645</name>
</gene>
<keyword evidence="2" id="KW-0812">Transmembrane</keyword>
<keyword evidence="5" id="KW-1185">Reference proteome</keyword>
<dbReference type="EMBL" id="JAEPRD010000006">
    <property type="protein sequence ID" value="KAG2212286.1"/>
    <property type="molecule type" value="Genomic_DNA"/>
</dbReference>
<keyword evidence="3" id="KW-0732">Signal</keyword>
<comment type="caution">
    <text evidence="4">The sequence shown here is derived from an EMBL/GenBank/DDBJ whole genome shotgun (WGS) entry which is preliminary data.</text>
</comment>
<feature type="transmembrane region" description="Helical" evidence="2">
    <location>
        <begin position="165"/>
        <end position="188"/>
    </location>
</feature>
<dbReference type="AlphaFoldDB" id="A0A8H7V6T4"/>
<sequence>MIVIIVILLSFFPFYSIQGDCAFISGGGCVNGLCKYCAMCITDDCILSTPYSTTGDNVNSTCAVTHQKYGYEFYNYCLSSGDDDDGDDCSTSTVCHHYEQSNATDAMHVWDNLTCDQDSCFLVNTPRYINTTSISNTTQPVTGSGSDGNEHVQDHVEDNKRSSTIIAVVIVCTVISFCLLALSVRILFYKTKYWPTINKYFCCNFWPRNNNETIDSSVPSSGPPSFRSEMVIRSNNSDLPGYTGREVSPPKYEEAIVTQIRGARYHHNMDYHQPSSSTQAVWVPVYARPGSFVQHDWATQTIRHQTLPN</sequence>
<feature type="compositionally biased region" description="Polar residues" evidence="1">
    <location>
        <begin position="134"/>
        <end position="144"/>
    </location>
</feature>
<name>A0A8H7V6T4_9FUNG</name>
<evidence type="ECO:0000256" key="3">
    <source>
        <dbReference type="SAM" id="SignalP"/>
    </source>
</evidence>
<reference evidence="4" key="1">
    <citation type="submission" date="2020-12" db="EMBL/GenBank/DDBJ databases">
        <title>Metabolic potential, ecology and presence of endohyphal bacteria is reflected in genomic diversity of Mucoromycotina.</title>
        <authorList>
            <person name="Muszewska A."/>
            <person name="Okrasinska A."/>
            <person name="Steczkiewicz K."/>
            <person name="Drgas O."/>
            <person name="Orlowska M."/>
            <person name="Perlinska-Lenart U."/>
            <person name="Aleksandrzak-Piekarczyk T."/>
            <person name="Szatraj K."/>
            <person name="Zielenkiewicz U."/>
            <person name="Pilsyk S."/>
            <person name="Malc E."/>
            <person name="Mieczkowski P."/>
            <person name="Kruszewska J.S."/>
            <person name="Biernat P."/>
            <person name="Pawlowska J."/>
        </authorList>
    </citation>
    <scope>NUCLEOTIDE SEQUENCE</scope>
    <source>
        <strain evidence="4">WA0000017839</strain>
    </source>
</reference>
<feature type="region of interest" description="Disordered" evidence="1">
    <location>
        <begin position="134"/>
        <end position="154"/>
    </location>
</feature>
<evidence type="ECO:0000256" key="2">
    <source>
        <dbReference type="SAM" id="Phobius"/>
    </source>
</evidence>
<keyword evidence="2" id="KW-0472">Membrane</keyword>
<protein>
    <submittedName>
        <fullName evidence="4">Uncharacterized protein</fullName>
    </submittedName>
</protein>
<keyword evidence="2" id="KW-1133">Transmembrane helix</keyword>
<proteinExistence type="predicted"/>
<feature type="signal peptide" evidence="3">
    <location>
        <begin position="1"/>
        <end position="19"/>
    </location>
</feature>